<dbReference type="Pfam" id="PF13557">
    <property type="entry name" value="Phenol_MetA_deg"/>
    <property type="match status" value="1"/>
</dbReference>
<dbReference type="RefSeq" id="WP_131049388.1">
    <property type="nucleotide sequence ID" value="NZ_CP041247.1"/>
</dbReference>
<reference evidence="2 3" key="1">
    <citation type="journal article" date="2023" name="Microbiol. Resour. Announc.">
        <title>Complete Genome Sequence of the First Colistin-Resistant Raoultella electrica Strain.</title>
        <authorList>
            <person name="Aldeia C."/>
            <person name="Campos-Madueno E.I."/>
            <person name="Sendi P."/>
            <person name="Endimiani A."/>
        </authorList>
    </citation>
    <scope>NUCLEOTIDE SEQUENCE [LARGE SCALE GENOMIC DNA]</scope>
    <source>
        <strain evidence="2 3">S2-IND-01-C</strain>
    </source>
</reference>
<name>A0AAJ5QTE8_9ENTR</name>
<feature type="signal peptide" evidence="1">
    <location>
        <begin position="1"/>
        <end position="34"/>
    </location>
</feature>
<evidence type="ECO:0000256" key="1">
    <source>
        <dbReference type="SAM" id="SignalP"/>
    </source>
</evidence>
<keyword evidence="1" id="KW-0732">Signal</keyword>
<organism evidence="2 3">
    <name type="scientific">Klebsiella electrica</name>
    <dbReference type="NCBI Taxonomy" id="1259973"/>
    <lineage>
        <taxon>Bacteria</taxon>
        <taxon>Pseudomonadati</taxon>
        <taxon>Pseudomonadota</taxon>
        <taxon>Gammaproteobacteria</taxon>
        <taxon>Enterobacterales</taxon>
        <taxon>Enterobacteriaceae</taxon>
        <taxon>Klebsiella/Raoultella group</taxon>
        <taxon>Klebsiella</taxon>
    </lineage>
</organism>
<dbReference type="Proteomes" id="UP001210130">
    <property type="component" value="Chromosome"/>
</dbReference>
<dbReference type="AlphaFoldDB" id="A0AAJ5QTE8"/>
<feature type="chain" id="PRO_5042616897" evidence="1">
    <location>
        <begin position="35"/>
        <end position="337"/>
    </location>
</feature>
<evidence type="ECO:0000313" key="2">
    <source>
        <dbReference type="EMBL" id="WBW61022.1"/>
    </source>
</evidence>
<keyword evidence="3" id="KW-1185">Reference proteome</keyword>
<gene>
    <name evidence="2" type="ORF">OR613_24115</name>
</gene>
<sequence>MQQAACRRSIRSMIPHPHVWLPSALALASCPALAQDVPQSVSMPTGINTGGTSFLDGFTRTTPGWGMALYLRHTHANAIKDRDGKDSPAFRDPRIDVTAGQVQFIYASDRKVFGGVLGLNMIGTLVNLDSSFAHDSPAKLSDNGFGVGDFTFGPYIQMLPVMRDGRPVFSQRFELSAIAPVGSFDRSRNLNQSSGQWSASAVWAMTVLPTPEWELSTRLNYIYNFRTSKAANVPELNGFRFHNGQAGDAAWVNFAASREIIPDVRLGINGYYLRQLHDDRTNGQRVQGTRQSGFYLGPGASWKWKSGDLLNVNLYFPIEVKNASAGSSLNVQYIHTF</sequence>
<protein>
    <submittedName>
        <fullName evidence="2">Transporter</fullName>
    </submittedName>
</protein>
<dbReference type="PROSITE" id="PS51257">
    <property type="entry name" value="PROKAR_LIPOPROTEIN"/>
    <property type="match status" value="1"/>
</dbReference>
<accession>A0AAJ5QTE8</accession>
<dbReference type="EMBL" id="CP112887">
    <property type="protein sequence ID" value="WBW61022.1"/>
    <property type="molecule type" value="Genomic_DNA"/>
</dbReference>
<proteinExistence type="predicted"/>
<evidence type="ECO:0000313" key="3">
    <source>
        <dbReference type="Proteomes" id="UP001210130"/>
    </source>
</evidence>
<dbReference type="InterPro" id="IPR025737">
    <property type="entry name" value="FApF"/>
</dbReference>